<evidence type="ECO:0000313" key="4">
    <source>
        <dbReference type="Proteomes" id="UP000266188"/>
    </source>
</evidence>
<dbReference type="PANTHER" id="PTHR24305:SF164">
    <property type="entry name" value="P450, PUTATIVE (EUROFUNG)-RELATED"/>
    <property type="match status" value="1"/>
</dbReference>
<dbReference type="Proteomes" id="UP000266188">
    <property type="component" value="Unassembled WGS sequence"/>
</dbReference>
<dbReference type="PRINTS" id="PR00463">
    <property type="entry name" value="EP450I"/>
</dbReference>
<proteinExistence type="inferred from homology"/>
<dbReference type="GO" id="GO:0020037">
    <property type="term" value="F:heme binding"/>
    <property type="evidence" value="ECO:0007669"/>
    <property type="project" value="InterPro"/>
</dbReference>
<evidence type="ECO:0000313" key="3">
    <source>
        <dbReference type="EMBL" id="RJE21806.1"/>
    </source>
</evidence>
<dbReference type="GO" id="GO:0016705">
    <property type="term" value="F:oxidoreductase activity, acting on paired donors, with incorporation or reduction of molecular oxygen"/>
    <property type="evidence" value="ECO:0007669"/>
    <property type="project" value="InterPro"/>
</dbReference>
<comment type="similarity">
    <text evidence="1">Belongs to the cytochrome P450 family.</text>
</comment>
<reference evidence="4" key="1">
    <citation type="submission" date="2017-02" db="EMBL/GenBank/DDBJ databases">
        <authorList>
            <person name="Tafer H."/>
            <person name="Lopandic K."/>
        </authorList>
    </citation>
    <scope>NUCLEOTIDE SEQUENCE [LARGE SCALE GENOMIC DNA]</scope>
    <source>
        <strain evidence="4">CBS 366.77</strain>
    </source>
</reference>
<organism evidence="3 4">
    <name type="scientific">Aspergillus sclerotialis</name>
    <dbReference type="NCBI Taxonomy" id="2070753"/>
    <lineage>
        <taxon>Eukaryota</taxon>
        <taxon>Fungi</taxon>
        <taxon>Dikarya</taxon>
        <taxon>Ascomycota</taxon>
        <taxon>Pezizomycotina</taxon>
        <taxon>Eurotiomycetes</taxon>
        <taxon>Eurotiomycetidae</taxon>
        <taxon>Eurotiales</taxon>
        <taxon>Aspergillaceae</taxon>
        <taxon>Aspergillus</taxon>
        <taxon>Aspergillus subgen. Polypaecilum</taxon>
    </lineage>
</organism>
<gene>
    <name evidence="3" type="ORF">PHISCL_05862</name>
</gene>
<keyword evidence="2" id="KW-0479">Metal-binding</keyword>
<comment type="cofactor">
    <cofactor evidence="2">
        <name>heme</name>
        <dbReference type="ChEBI" id="CHEBI:30413"/>
    </cofactor>
</comment>
<dbReference type="SUPFAM" id="SSF48264">
    <property type="entry name" value="Cytochrome P450"/>
    <property type="match status" value="1"/>
</dbReference>
<dbReference type="Gene3D" id="1.10.630.10">
    <property type="entry name" value="Cytochrome P450"/>
    <property type="match status" value="1"/>
</dbReference>
<feature type="binding site" description="axial binding residue" evidence="2">
    <location>
        <position position="414"/>
    </location>
    <ligand>
        <name>heme</name>
        <dbReference type="ChEBI" id="CHEBI:30413"/>
    </ligand>
    <ligandPart>
        <name>Fe</name>
        <dbReference type="ChEBI" id="CHEBI:18248"/>
    </ligandPart>
</feature>
<dbReference type="InterPro" id="IPR050121">
    <property type="entry name" value="Cytochrome_P450_monoxygenase"/>
</dbReference>
<keyword evidence="2" id="KW-0408">Iron</keyword>
<dbReference type="AlphaFoldDB" id="A0A3A2ZFN3"/>
<comment type="caution">
    <text evidence="3">The sequence shown here is derived from an EMBL/GenBank/DDBJ whole genome shotgun (WGS) entry which is preliminary data.</text>
</comment>
<sequence>MLSLWIAFVAFTAYFLGGGLLSPLSKIPGPWYTRFTSLWTKYQEFAGTRREWVHRCHQKYGPVVRLAPNEVSFTGLDAIKEIYTSGGSGYDKTEFYDLFRQFGIKTMFSTLLKDEHSKRKRIFAERYAMSNILKEGGETWAAIRKKAGSFVSKCAEAGTRSVDIYVLLHCYAVDCATAFMFNPYGLNSLDDAEDLKVMKELTYHNSLQKNLLHYYLPSLADYFPTCLTPRSAPLANQYVKGMINKSNFGPSTLLEKLLRKESKLEPMQAAAECKDHMAAGIDTTGDGLCWLMWELSQPQGQPFQRRLQHELATFKDTPLDKLVYLEAVIKESLRCHPPIPMSLPRYAPPGGREIGGQFIPAHTIVSAQPYSVHRLNEEVFPNPDRFFPDRWLEDEGVAERNRLFFPFATGGRGCVGKNLALVEMKTLLREIYSRFSTTVGQDMIGSMDVDDQIISARPLGQTCRLVFTPLD</sequence>
<dbReference type="InterPro" id="IPR002401">
    <property type="entry name" value="Cyt_P450_E_grp-I"/>
</dbReference>
<evidence type="ECO:0000256" key="1">
    <source>
        <dbReference type="ARBA" id="ARBA00010617"/>
    </source>
</evidence>
<dbReference type="GO" id="GO:0005506">
    <property type="term" value="F:iron ion binding"/>
    <property type="evidence" value="ECO:0007669"/>
    <property type="project" value="InterPro"/>
</dbReference>
<dbReference type="InterPro" id="IPR001128">
    <property type="entry name" value="Cyt_P450"/>
</dbReference>
<dbReference type="InterPro" id="IPR036396">
    <property type="entry name" value="Cyt_P450_sf"/>
</dbReference>
<keyword evidence="2" id="KW-0349">Heme</keyword>
<dbReference type="OrthoDB" id="1470350at2759"/>
<dbReference type="CDD" id="cd11059">
    <property type="entry name" value="CYP_fungal"/>
    <property type="match status" value="1"/>
</dbReference>
<dbReference type="EMBL" id="MVGC01000204">
    <property type="protein sequence ID" value="RJE21806.1"/>
    <property type="molecule type" value="Genomic_DNA"/>
</dbReference>
<evidence type="ECO:0000256" key="2">
    <source>
        <dbReference type="PIRSR" id="PIRSR602401-1"/>
    </source>
</evidence>
<keyword evidence="4" id="KW-1185">Reference proteome</keyword>
<dbReference type="PANTHER" id="PTHR24305">
    <property type="entry name" value="CYTOCHROME P450"/>
    <property type="match status" value="1"/>
</dbReference>
<protein>
    <submittedName>
        <fullName evidence="3">Cytochrome p450</fullName>
    </submittedName>
</protein>
<dbReference type="GO" id="GO:0004497">
    <property type="term" value="F:monooxygenase activity"/>
    <property type="evidence" value="ECO:0007669"/>
    <property type="project" value="InterPro"/>
</dbReference>
<dbReference type="STRING" id="2070753.A0A3A2ZFN3"/>
<accession>A0A3A2ZFN3</accession>
<name>A0A3A2ZFN3_9EURO</name>
<dbReference type="Pfam" id="PF00067">
    <property type="entry name" value="p450"/>
    <property type="match status" value="1"/>
</dbReference>
<dbReference type="PRINTS" id="PR00385">
    <property type="entry name" value="P450"/>
</dbReference>